<feature type="binding site" evidence="2 3">
    <location>
        <position position="65"/>
    </location>
    <ligand>
        <name>a divalent metal cation</name>
        <dbReference type="ChEBI" id="CHEBI:60240"/>
    </ligand>
</feature>
<reference evidence="6 7" key="1">
    <citation type="submission" date="2021-06" db="EMBL/GenBank/DDBJ databases">
        <authorList>
            <person name="Sun Q."/>
            <person name="Li D."/>
        </authorList>
    </citation>
    <scope>NUCLEOTIDE SEQUENCE [LARGE SCALE GENOMIC DNA]</scope>
    <source>
        <strain evidence="6 7">MSJ-4</strain>
    </source>
</reference>
<keyword evidence="2 3" id="KW-0378">Hydrolase</keyword>
<dbReference type="CDD" id="cd07182">
    <property type="entry name" value="RNase_HII_bacteria_HII_like"/>
    <property type="match status" value="1"/>
</dbReference>
<dbReference type="InterPro" id="IPR001352">
    <property type="entry name" value="RNase_HII/HIII"/>
</dbReference>
<evidence type="ECO:0000256" key="3">
    <source>
        <dbReference type="PROSITE-ProRule" id="PRU01319"/>
    </source>
</evidence>
<comment type="similarity">
    <text evidence="2 4">Belongs to the RNase HII family.</text>
</comment>
<dbReference type="GO" id="GO:0004523">
    <property type="term" value="F:RNA-DNA hybrid ribonuclease activity"/>
    <property type="evidence" value="ECO:0007669"/>
    <property type="project" value="UniProtKB-EC"/>
</dbReference>
<sequence length="250" mass="28217">MGILDESEAAYIQNKFQEDRRKSVNSLGKKLMKNYEGYNKELQRVENLYNFDRSFNEYHIIAGVDEVGRGPLAGPIVSAAVILDLRVCSKEMILDINDSKKLNEHKREILSKIIISKALAYSISFCSNEDIDKKGIGFCNNEVFKKAIASLKIKPNLVLSDGYTIKEFSLPNKAVIKGDSKSASIAAASIVAKVYRDNLMKKYHELYPEYDFISNVGYGTKKHIEAIEKYGATPIHRKSFLNNIIGEKHL</sequence>
<dbReference type="Pfam" id="PF01351">
    <property type="entry name" value="RNase_HII"/>
    <property type="match status" value="1"/>
</dbReference>
<dbReference type="NCBIfam" id="NF000594">
    <property type="entry name" value="PRK00015.1-1"/>
    <property type="match status" value="1"/>
</dbReference>
<protein>
    <recommendedName>
        <fullName evidence="2">Ribonuclease HII</fullName>
        <shortName evidence="2">RNase HII</shortName>
        <ecNumber evidence="2">3.1.26.4</ecNumber>
    </recommendedName>
</protein>
<feature type="binding site" evidence="2 3">
    <location>
        <position position="161"/>
    </location>
    <ligand>
        <name>a divalent metal cation</name>
        <dbReference type="ChEBI" id="CHEBI:60240"/>
    </ligand>
</feature>
<keyword evidence="2" id="KW-0464">Manganese</keyword>
<comment type="cofactor">
    <cofactor evidence="2 3">
        <name>Mn(2+)</name>
        <dbReference type="ChEBI" id="CHEBI:29035"/>
    </cofactor>
    <cofactor evidence="2 3">
        <name>Mg(2+)</name>
        <dbReference type="ChEBI" id="CHEBI:18420"/>
    </cofactor>
    <text evidence="2 3">Manganese or magnesium. Binds 1 divalent metal ion per monomer in the absence of substrate. May bind a second metal ion after substrate binding.</text>
</comment>
<dbReference type="EMBL" id="JAHLQL010000001">
    <property type="protein sequence ID" value="MBU5590834.1"/>
    <property type="molecule type" value="Genomic_DNA"/>
</dbReference>
<dbReference type="InterPro" id="IPR024567">
    <property type="entry name" value="RNase_HII/HIII_dom"/>
</dbReference>
<dbReference type="Proteomes" id="UP000736583">
    <property type="component" value="Unassembled WGS sequence"/>
</dbReference>
<keyword evidence="2 3" id="KW-0255">Endonuclease</keyword>
<dbReference type="PROSITE" id="PS51975">
    <property type="entry name" value="RNASE_H_2"/>
    <property type="match status" value="1"/>
</dbReference>
<comment type="caution">
    <text evidence="6">The sequence shown here is derived from an EMBL/GenBank/DDBJ whole genome shotgun (WGS) entry which is preliminary data.</text>
</comment>
<gene>
    <name evidence="2" type="primary">rnhB</name>
    <name evidence="6" type="ORF">KQI89_03580</name>
</gene>
<organism evidence="6 7">
    <name type="scientific">Clostridium simiarum</name>
    <dbReference type="NCBI Taxonomy" id="2841506"/>
    <lineage>
        <taxon>Bacteria</taxon>
        <taxon>Bacillati</taxon>
        <taxon>Bacillota</taxon>
        <taxon>Clostridia</taxon>
        <taxon>Eubacteriales</taxon>
        <taxon>Clostridiaceae</taxon>
        <taxon>Clostridium</taxon>
    </lineage>
</organism>
<keyword evidence="7" id="KW-1185">Reference proteome</keyword>
<keyword evidence="2" id="KW-0963">Cytoplasm</keyword>
<evidence type="ECO:0000256" key="1">
    <source>
        <dbReference type="ARBA" id="ARBA00004496"/>
    </source>
</evidence>
<feature type="binding site" evidence="2 3">
    <location>
        <position position="66"/>
    </location>
    <ligand>
        <name>a divalent metal cation</name>
        <dbReference type="ChEBI" id="CHEBI:60240"/>
    </ligand>
</feature>
<evidence type="ECO:0000313" key="6">
    <source>
        <dbReference type="EMBL" id="MBU5590834.1"/>
    </source>
</evidence>
<evidence type="ECO:0000256" key="4">
    <source>
        <dbReference type="RuleBase" id="RU003515"/>
    </source>
</evidence>
<dbReference type="NCBIfam" id="NF000595">
    <property type="entry name" value="PRK00015.1-3"/>
    <property type="match status" value="1"/>
</dbReference>
<comment type="catalytic activity">
    <reaction evidence="2 3 4">
        <text>Endonucleolytic cleavage to 5'-phosphomonoester.</text>
        <dbReference type="EC" id="3.1.26.4"/>
    </reaction>
</comment>
<proteinExistence type="inferred from homology"/>
<evidence type="ECO:0000256" key="2">
    <source>
        <dbReference type="HAMAP-Rule" id="MF_00052"/>
    </source>
</evidence>
<evidence type="ECO:0000313" key="7">
    <source>
        <dbReference type="Proteomes" id="UP000736583"/>
    </source>
</evidence>
<dbReference type="EC" id="3.1.26.4" evidence="2"/>
<dbReference type="InterPro" id="IPR022898">
    <property type="entry name" value="RNase_HII"/>
</dbReference>
<comment type="function">
    <text evidence="2 4">Endonuclease that specifically degrades the RNA of RNA-DNA hybrids.</text>
</comment>
<name>A0ABS6EX83_9CLOT</name>
<accession>A0ABS6EX83</accession>
<dbReference type="HAMAP" id="MF_00052_B">
    <property type="entry name" value="RNase_HII_B"/>
    <property type="match status" value="1"/>
</dbReference>
<comment type="subcellular location">
    <subcellularLocation>
        <location evidence="1 2">Cytoplasm</location>
    </subcellularLocation>
</comment>
<keyword evidence="2 3" id="KW-0479">Metal-binding</keyword>
<keyword evidence="2 3" id="KW-0540">Nuclease</keyword>
<feature type="domain" description="RNase H type-2" evidence="5">
    <location>
        <begin position="59"/>
        <end position="250"/>
    </location>
</feature>
<evidence type="ECO:0000259" key="5">
    <source>
        <dbReference type="PROSITE" id="PS51975"/>
    </source>
</evidence>
<dbReference type="PANTHER" id="PTHR10954:SF18">
    <property type="entry name" value="RIBONUCLEASE HII"/>
    <property type="match status" value="1"/>
</dbReference>
<dbReference type="PANTHER" id="PTHR10954">
    <property type="entry name" value="RIBONUCLEASE H2 SUBUNIT A"/>
    <property type="match status" value="1"/>
</dbReference>